<gene>
    <name evidence="7" type="ORF">FPS98_20185</name>
</gene>
<feature type="region of interest" description="Disordered" evidence="5">
    <location>
        <begin position="34"/>
        <end position="63"/>
    </location>
</feature>
<dbReference type="InterPro" id="IPR002491">
    <property type="entry name" value="ABC_transptr_periplasmic_BD"/>
</dbReference>
<evidence type="ECO:0000313" key="8">
    <source>
        <dbReference type="Proteomes" id="UP000317713"/>
    </source>
</evidence>
<feature type="compositionally biased region" description="Low complexity" evidence="5">
    <location>
        <begin position="39"/>
        <end position="61"/>
    </location>
</feature>
<reference evidence="7 8" key="1">
    <citation type="submission" date="2019-07" db="EMBL/GenBank/DDBJ databases">
        <title>Characterization of Brevibacillus brevis HK544, as a potential biocontrol agent.</title>
        <authorList>
            <person name="Kim H."/>
        </authorList>
    </citation>
    <scope>NUCLEOTIDE SEQUENCE [LARGE SCALE GENOMIC DNA]</scope>
    <source>
        <strain evidence="7 8">HK544</strain>
    </source>
</reference>
<protein>
    <submittedName>
        <fullName evidence="7">ABC transporter substrate-binding protein</fullName>
    </submittedName>
</protein>
<dbReference type="InterPro" id="IPR051313">
    <property type="entry name" value="Bact_iron-sidero_bind"/>
</dbReference>
<dbReference type="Proteomes" id="UP000317713">
    <property type="component" value="Chromosome"/>
</dbReference>
<evidence type="ECO:0000256" key="1">
    <source>
        <dbReference type="ARBA" id="ARBA00004196"/>
    </source>
</evidence>
<evidence type="ECO:0000259" key="6">
    <source>
        <dbReference type="PROSITE" id="PS50983"/>
    </source>
</evidence>
<evidence type="ECO:0000256" key="5">
    <source>
        <dbReference type="SAM" id="MobiDB-lite"/>
    </source>
</evidence>
<keyword evidence="4" id="KW-0732">Signal</keyword>
<dbReference type="RefSeq" id="WP_144617728.1">
    <property type="nucleotide sequence ID" value="NZ_CP042161.1"/>
</dbReference>
<evidence type="ECO:0000256" key="4">
    <source>
        <dbReference type="ARBA" id="ARBA00022729"/>
    </source>
</evidence>
<dbReference type="PANTHER" id="PTHR30532">
    <property type="entry name" value="IRON III DICITRATE-BINDING PERIPLASMIC PROTEIN"/>
    <property type="match status" value="1"/>
</dbReference>
<dbReference type="Gene3D" id="3.40.50.1980">
    <property type="entry name" value="Nitrogenase molybdenum iron protein domain"/>
    <property type="match status" value="2"/>
</dbReference>
<dbReference type="EMBL" id="CP042161">
    <property type="protein sequence ID" value="QDS36142.1"/>
    <property type="molecule type" value="Genomic_DNA"/>
</dbReference>
<keyword evidence="3" id="KW-0813">Transport</keyword>
<dbReference type="GO" id="GO:1901678">
    <property type="term" value="P:iron coordination entity transport"/>
    <property type="evidence" value="ECO:0007669"/>
    <property type="project" value="UniProtKB-ARBA"/>
</dbReference>
<evidence type="ECO:0000256" key="3">
    <source>
        <dbReference type="ARBA" id="ARBA00022448"/>
    </source>
</evidence>
<name>A0A517IB84_BREBE</name>
<dbReference type="AlphaFoldDB" id="A0A517IB84"/>
<dbReference type="PROSITE" id="PS51257">
    <property type="entry name" value="PROKAR_LIPOPROTEIN"/>
    <property type="match status" value="1"/>
</dbReference>
<evidence type="ECO:0000256" key="2">
    <source>
        <dbReference type="ARBA" id="ARBA00008814"/>
    </source>
</evidence>
<comment type="subcellular location">
    <subcellularLocation>
        <location evidence="1">Cell envelope</location>
    </subcellularLocation>
</comment>
<comment type="similarity">
    <text evidence="2">Belongs to the bacterial solute-binding protein 8 family.</text>
</comment>
<proteinExistence type="inferred from homology"/>
<feature type="domain" description="Fe/B12 periplasmic-binding" evidence="6">
    <location>
        <begin position="82"/>
        <end position="344"/>
    </location>
</feature>
<sequence>MKSKTSLRTMRHIMTSFFALILLVVLAGCGGNANQAQQTPAASGTTTEATPAPAQTAPADANKVREVKHAMGTTPIKGTPERVVILTNEGTEALLALGVKPIAAVQSWDEDPWYPHIKDEMTGVEVLGFEDQPNLEAIVSLSPELIIGNKVRHEKIYDQLSKIAPTVFSEELSGRWKTNFTLYAEALNKKAEGEQVLKEFDDRVAAAKAKLGPKASTKVSVAKFSKKGVQIYQKDTFSGVLLDQLGLARPASQNVNNFAEMISEEGMSAMDGDILFYWVTEPTKESKDIANNAKKWMESPVFKSLNVAQTNQFFQVDETVWNKAGGIKAANLLLEDIMKRLDVK</sequence>
<accession>A0A517IB84</accession>
<dbReference type="Pfam" id="PF01497">
    <property type="entry name" value="Peripla_BP_2"/>
    <property type="match status" value="1"/>
</dbReference>
<evidence type="ECO:0000313" key="7">
    <source>
        <dbReference type="EMBL" id="QDS36142.1"/>
    </source>
</evidence>
<dbReference type="PANTHER" id="PTHR30532:SF21">
    <property type="entry name" value="SIDEROPHORE-BINDING LIPOPROTEIN YFIY-RELATED"/>
    <property type="match status" value="1"/>
</dbReference>
<organism evidence="7 8">
    <name type="scientific">Brevibacillus brevis</name>
    <name type="common">Bacillus brevis</name>
    <dbReference type="NCBI Taxonomy" id="1393"/>
    <lineage>
        <taxon>Bacteria</taxon>
        <taxon>Bacillati</taxon>
        <taxon>Bacillota</taxon>
        <taxon>Bacilli</taxon>
        <taxon>Bacillales</taxon>
        <taxon>Paenibacillaceae</taxon>
        <taxon>Brevibacillus</taxon>
    </lineage>
</organism>
<dbReference type="CDD" id="cd01146">
    <property type="entry name" value="FhuD"/>
    <property type="match status" value="1"/>
</dbReference>
<dbReference type="PROSITE" id="PS50983">
    <property type="entry name" value="FE_B12_PBP"/>
    <property type="match status" value="1"/>
</dbReference>
<dbReference type="SUPFAM" id="SSF53807">
    <property type="entry name" value="Helical backbone' metal receptor"/>
    <property type="match status" value="1"/>
</dbReference>
<dbReference type="GO" id="GO:0030288">
    <property type="term" value="C:outer membrane-bounded periplasmic space"/>
    <property type="evidence" value="ECO:0007669"/>
    <property type="project" value="TreeGrafter"/>
</dbReference>